<evidence type="ECO:0000256" key="6">
    <source>
        <dbReference type="ARBA" id="ARBA00022919"/>
    </source>
</evidence>
<reference evidence="11 12" key="1">
    <citation type="journal article" date="2004" name="Science">
        <title>The genome of the diatom Thalassiosira pseudonana: ecology, evolution, and metabolism.</title>
        <authorList>
            <person name="Armbrust E.V."/>
            <person name="Berges J.A."/>
            <person name="Bowler C."/>
            <person name="Green B.R."/>
            <person name="Martinez D."/>
            <person name="Putnam N.H."/>
            <person name="Zhou S."/>
            <person name="Allen A.E."/>
            <person name="Apt K.E."/>
            <person name="Bechner M."/>
            <person name="Brzezinski M.A."/>
            <person name="Chaal B.K."/>
            <person name="Chiovitti A."/>
            <person name="Davis A.K."/>
            <person name="Demarest M.S."/>
            <person name="Detter J.C."/>
            <person name="Glavina T."/>
            <person name="Goodstein D."/>
            <person name="Hadi M.Z."/>
            <person name="Hellsten U."/>
            <person name="Hildebrand M."/>
            <person name="Jenkins B.D."/>
            <person name="Jurka J."/>
            <person name="Kapitonov V.V."/>
            <person name="Kroger N."/>
            <person name="Lau W.W."/>
            <person name="Lane T.W."/>
            <person name="Larimer F.W."/>
            <person name="Lippmeier J.C."/>
            <person name="Lucas S."/>
            <person name="Medina M."/>
            <person name="Montsant A."/>
            <person name="Obornik M."/>
            <person name="Parker M.S."/>
            <person name="Palenik B."/>
            <person name="Pazour G.J."/>
            <person name="Richardson P.M."/>
            <person name="Rynearson T.A."/>
            <person name="Saito M.A."/>
            <person name="Schwartz D.C."/>
            <person name="Thamatrakoln K."/>
            <person name="Valentin K."/>
            <person name="Vardi A."/>
            <person name="Wilkerson F.P."/>
            <person name="Rokhsar D.S."/>
        </authorList>
    </citation>
    <scope>NUCLEOTIDE SEQUENCE [LARGE SCALE GENOMIC DNA]</scope>
    <source>
        <strain evidence="11 12">CCMP1335</strain>
    </source>
</reference>
<dbReference type="KEGG" id="tps:THAPSDRAFT_3928"/>
<keyword evidence="6" id="KW-0746">Sphingolipid metabolism</keyword>
<name>B8BWC8_THAPS</name>
<sequence length="413" mass="44561">MDLSWLLFPFTCIGGAEVVPLIFFSPIILILSIPSLAILVRRKSQFIPSFAKANDDDDGAHDVISDISHPLLQHAVIVGGSSGIGLSVAMELVNRKCRHVTLVARREDQLRDAQKLVEAAAAAASSPPQNATTTKGSAARTAPSVHIISVDVTDFVSLEREAAKLCGSLEAISIANKSNGTPKTQTTTIGPPTLLFNCAGYAIPHSFDDLSPSDFRKQVDVNYLGSIHVVKAFLPHMTQQTHIGGNIILTSSMSGQIGSYGYSAYSPTKFALRGFAECLSMELEAQKANVNVMLAYPPDTKTPGYEVENLKKPEACRLLSESAGIWDPDVVGRKMVNKALSSNPTFGIYFGFDGWMLATLTAGMNPVTSLVDTMCQVALMGLLRFISLFVLMDFGRITQNCLDKKEKGKFKNA</sequence>
<keyword evidence="4" id="KW-0256">Endoplasmic reticulum</keyword>
<dbReference type="GO" id="GO:0047560">
    <property type="term" value="F:3-dehydrosphinganine reductase activity"/>
    <property type="evidence" value="ECO:0000318"/>
    <property type="project" value="GO_Central"/>
</dbReference>
<dbReference type="InParanoid" id="B8BWC8"/>
<dbReference type="FunCoup" id="B8BWC8">
    <property type="interactions" value="206"/>
</dbReference>
<keyword evidence="5" id="KW-0521">NADP</keyword>
<protein>
    <recommendedName>
        <fullName evidence="9">3-dehydrosphinganine reductase</fullName>
        <ecNumber evidence="9">1.1.1.102</ecNumber>
    </recommendedName>
</protein>
<evidence type="ECO:0000256" key="7">
    <source>
        <dbReference type="ARBA" id="ARBA00023002"/>
    </source>
</evidence>
<dbReference type="GO" id="GO:0006666">
    <property type="term" value="P:3-keto-sphinganine metabolic process"/>
    <property type="evidence" value="ECO:0000318"/>
    <property type="project" value="GO_Central"/>
</dbReference>
<feature type="transmembrane region" description="Helical" evidence="10">
    <location>
        <begin position="346"/>
        <end position="364"/>
    </location>
</feature>
<keyword evidence="10" id="KW-1133">Transmembrane helix</keyword>
<dbReference type="InterPro" id="IPR002347">
    <property type="entry name" value="SDR_fam"/>
</dbReference>
<evidence type="ECO:0000256" key="8">
    <source>
        <dbReference type="ARBA" id="ARBA00023098"/>
    </source>
</evidence>
<evidence type="ECO:0000256" key="3">
    <source>
        <dbReference type="ARBA" id="ARBA00004991"/>
    </source>
</evidence>
<dbReference type="SUPFAM" id="SSF51735">
    <property type="entry name" value="NAD(P)-binding Rossmann-fold domains"/>
    <property type="match status" value="1"/>
</dbReference>
<evidence type="ECO:0000256" key="10">
    <source>
        <dbReference type="SAM" id="Phobius"/>
    </source>
</evidence>
<dbReference type="eggNOG" id="KOG1210">
    <property type="taxonomic scope" value="Eukaryota"/>
</dbReference>
<accession>B8BWC8</accession>
<dbReference type="PRINTS" id="PR00081">
    <property type="entry name" value="GDHRDH"/>
</dbReference>
<dbReference type="STRING" id="35128.B8BWC8"/>
<dbReference type="Pfam" id="PF00106">
    <property type="entry name" value="adh_short"/>
    <property type="match status" value="1"/>
</dbReference>
<organism evidence="11 12">
    <name type="scientific">Thalassiosira pseudonana</name>
    <name type="common">Marine diatom</name>
    <name type="synonym">Cyclotella nana</name>
    <dbReference type="NCBI Taxonomy" id="35128"/>
    <lineage>
        <taxon>Eukaryota</taxon>
        <taxon>Sar</taxon>
        <taxon>Stramenopiles</taxon>
        <taxon>Ochrophyta</taxon>
        <taxon>Bacillariophyta</taxon>
        <taxon>Coscinodiscophyceae</taxon>
        <taxon>Thalassiosirophycidae</taxon>
        <taxon>Thalassiosirales</taxon>
        <taxon>Thalassiosiraceae</taxon>
        <taxon>Thalassiosira</taxon>
    </lineage>
</organism>
<evidence type="ECO:0000256" key="2">
    <source>
        <dbReference type="ARBA" id="ARBA00004760"/>
    </source>
</evidence>
<dbReference type="RefSeq" id="XP_002288573.1">
    <property type="nucleotide sequence ID" value="XM_002288537.1"/>
</dbReference>
<keyword evidence="12" id="KW-1185">Reference proteome</keyword>
<dbReference type="CDD" id="cd08939">
    <property type="entry name" value="KDSR-like_SDR_c"/>
    <property type="match status" value="1"/>
</dbReference>
<comment type="pathway">
    <text evidence="2">Lipid metabolism; sphingolipid metabolism.</text>
</comment>
<proteinExistence type="predicted"/>
<evidence type="ECO:0000256" key="5">
    <source>
        <dbReference type="ARBA" id="ARBA00022857"/>
    </source>
</evidence>
<feature type="transmembrane region" description="Helical" evidence="10">
    <location>
        <begin position="376"/>
        <end position="395"/>
    </location>
</feature>
<dbReference type="InterPro" id="IPR045022">
    <property type="entry name" value="KDSR-like"/>
</dbReference>
<dbReference type="Proteomes" id="UP000001449">
    <property type="component" value="Chromosome 3"/>
</dbReference>
<dbReference type="OMA" id="ICGVFEE"/>
<keyword evidence="10" id="KW-0812">Transmembrane</keyword>
<evidence type="ECO:0000256" key="1">
    <source>
        <dbReference type="ARBA" id="ARBA00004240"/>
    </source>
</evidence>
<keyword evidence="10" id="KW-0472">Membrane</keyword>
<dbReference type="Gene3D" id="3.40.50.720">
    <property type="entry name" value="NAD(P)-binding Rossmann-like Domain"/>
    <property type="match status" value="1"/>
</dbReference>
<feature type="transmembrane region" description="Helical" evidence="10">
    <location>
        <begin position="20"/>
        <end position="40"/>
    </location>
</feature>
<dbReference type="PANTHER" id="PTHR43550:SF3">
    <property type="entry name" value="3-KETODIHYDROSPHINGOSINE REDUCTASE"/>
    <property type="match status" value="1"/>
</dbReference>
<comment type="subcellular location">
    <subcellularLocation>
        <location evidence="1">Endoplasmic reticulum</location>
    </subcellularLocation>
</comment>
<dbReference type="GO" id="GO:0005789">
    <property type="term" value="C:endoplasmic reticulum membrane"/>
    <property type="evidence" value="ECO:0000318"/>
    <property type="project" value="GO_Central"/>
</dbReference>
<dbReference type="GO" id="GO:0030148">
    <property type="term" value="P:sphingolipid biosynthetic process"/>
    <property type="evidence" value="ECO:0000318"/>
    <property type="project" value="GO_Central"/>
</dbReference>
<evidence type="ECO:0000313" key="11">
    <source>
        <dbReference type="EMBL" id="EED94009.1"/>
    </source>
</evidence>
<keyword evidence="7" id="KW-0560">Oxidoreductase</keyword>
<dbReference type="PANTHER" id="PTHR43550">
    <property type="entry name" value="3-KETODIHYDROSPHINGOSINE REDUCTASE"/>
    <property type="match status" value="1"/>
</dbReference>
<evidence type="ECO:0000313" key="12">
    <source>
        <dbReference type="Proteomes" id="UP000001449"/>
    </source>
</evidence>
<comment type="pathway">
    <text evidence="3">Sphingolipid metabolism.</text>
</comment>
<dbReference type="EC" id="1.1.1.102" evidence="9"/>
<reference evidence="11 12" key="2">
    <citation type="journal article" date="2008" name="Nature">
        <title>The Phaeodactylum genome reveals the evolutionary history of diatom genomes.</title>
        <authorList>
            <person name="Bowler C."/>
            <person name="Allen A.E."/>
            <person name="Badger J.H."/>
            <person name="Grimwood J."/>
            <person name="Jabbari K."/>
            <person name="Kuo A."/>
            <person name="Maheswari U."/>
            <person name="Martens C."/>
            <person name="Maumus F."/>
            <person name="Otillar R.P."/>
            <person name="Rayko E."/>
            <person name="Salamov A."/>
            <person name="Vandepoele K."/>
            <person name="Beszteri B."/>
            <person name="Gruber A."/>
            <person name="Heijde M."/>
            <person name="Katinka M."/>
            <person name="Mock T."/>
            <person name="Valentin K."/>
            <person name="Verret F."/>
            <person name="Berges J.A."/>
            <person name="Brownlee C."/>
            <person name="Cadoret J.P."/>
            <person name="Chiovitti A."/>
            <person name="Choi C.J."/>
            <person name="Coesel S."/>
            <person name="De Martino A."/>
            <person name="Detter J.C."/>
            <person name="Durkin C."/>
            <person name="Falciatore A."/>
            <person name="Fournet J."/>
            <person name="Haruta M."/>
            <person name="Huysman M.J."/>
            <person name="Jenkins B.D."/>
            <person name="Jiroutova K."/>
            <person name="Jorgensen R.E."/>
            <person name="Joubert Y."/>
            <person name="Kaplan A."/>
            <person name="Kroger N."/>
            <person name="Kroth P.G."/>
            <person name="La Roche J."/>
            <person name="Lindquist E."/>
            <person name="Lommer M."/>
            <person name="Martin-Jezequel V."/>
            <person name="Lopez P.J."/>
            <person name="Lucas S."/>
            <person name="Mangogna M."/>
            <person name="McGinnis K."/>
            <person name="Medlin L.K."/>
            <person name="Montsant A."/>
            <person name="Oudot-Le Secq M.P."/>
            <person name="Napoli C."/>
            <person name="Obornik M."/>
            <person name="Parker M.S."/>
            <person name="Petit J.L."/>
            <person name="Porcel B.M."/>
            <person name="Poulsen N."/>
            <person name="Robison M."/>
            <person name="Rychlewski L."/>
            <person name="Rynearson T.A."/>
            <person name="Schmutz J."/>
            <person name="Shapiro H."/>
            <person name="Siaut M."/>
            <person name="Stanley M."/>
            <person name="Sussman M.R."/>
            <person name="Taylor A.R."/>
            <person name="Vardi A."/>
            <person name="von Dassow P."/>
            <person name="Vyverman W."/>
            <person name="Willis A."/>
            <person name="Wyrwicz L.S."/>
            <person name="Rokhsar D.S."/>
            <person name="Weissenbach J."/>
            <person name="Armbrust E.V."/>
            <person name="Green B.R."/>
            <person name="Van de Peer Y."/>
            <person name="Grigoriev I.V."/>
        </authorList>
    </citation>
    <scope>NUCLEOTIDE SEQUENCE [LARGE SCALE GENOMIC DNA]</scope>
    <source>
        <strain evidence="11 12">CCMP1335</strain>
    </source>
</reference>
<keyword evidence="8" id="KW-0443">Lipid metabolism</keyword>
<dbReference type="HOGENOM" id="CLU_010194_3_2_1"/>
<dbReference type="AlphaFoldDB" id="B8BWC8"/>
<dbReference type="InterPro" id="IPR036291">
    <property type="entry name" value="NAD(P)-bd_dom_sf"/>
</dbReference>
<dbReference type="GeneID" id="7452106"/>
<dbReference type="FunFam" id="3.40.50.720:FF:000468">
    <property type="entry name" value="Short-chain dehydrogenase, putative"/>
    <property type="match status" value="1"/>
</dbReference>
<gene>
    <name evidence="11" type="ORF">THAPSDRAFT_3928</name>
</gene>
<evidence type="ECO:0000256" key="4">
    <source>
        <dbReference type="ARBA" id="ARBA00022824"/>
    </source>
</evidence>
<dbReference type="PaxDb" id="35128-Thaps3928"/>
<dbReference type="EMBL" id="CM000640">
    <property type="protein sequence ID" value="EED94009.1"/>
    <property type="molecule type" value="Genomic_DNA"/>
</dbReference>
<evidence type="ECO:0000256" key="9">
    <source>
        <dbReference type="ARBA" id="ARBA00026112"/>
    </source>
</evidence>